<feature type="compositionally biased region" description="Polar residues" evidence="3">
    <location>
        <begin position="21"/>
        <end position="40"/>
    </location>
</feature>
<evidence type="ECO:0000256" key="2">
    <source>
        <dbReference type="ARBA" id="ARBA00006727"/>
    </source>
</evidence>
<feature type="transmembrane region" description="Helical" evidence="4">
    <location>
        <begin position="152"/>
        <end position="173"/>
    </location>
</feature>
<dbReference type="PANTHER" id="PTHR11360:SF284">
    <property type="entry name" value="EG:103B4.3 PROTEIN-RELATED"/>
    <property type="match status" value="1"/>
</dbReference>
<reference evidence="5" key="2">
    <citation type="submission" date="2023-02" db="EMBL/GenBank/DDBJ databases">
        <authorList>
            <consortium name="DOE Joint Genome Institute"/>
            <person name="Mondo S.J."/>
            <person name="Chang Y."/>
            <person name="Wang Y."/>
            <person name="Ahrendt S."/>
            <person name="Andreopoulos W."/>
            <person name="Barry K."/>
            <person name="Beard J."/>
            <person name="Benny G.L."/>
            <person name="Blankenship S."/>
            <person name="Bonito G."/>
            <person name="Cuomo C."/>
            <person name="Desiro A."/>
            <person name="Gervers K.A."/>
            <person name="Hundley H."/>
            <person name="Kuo A."/>
            <person name="LaButti K."/>
            <person name="Lang B.F."/>
            <person name="Lipzen A."/>
            <person name="O'Donnell K."/>
            <person name="Pangilinan J."/>
            <person name="Reynolds N."/>
            <person name="Sandor L."/>
            <person name="Smith M.W."/>
            <person name="Tsang A."/>
            <person name="Grigoriev I.V."/>
            <person name="Stajich J.E."/>
            <person name="Spatafora J.W."/>
        </authorList>
    </citation>
    <scope>NUCLEOTIDE SEQUENCE</scope>
    <source>
        <strain evidence="5">RSA 2281</strain>
    </source>
</reference>
<feature type="compositionally biased region" description="Polar residues" evidence="3">
    <location>
        <begin position="1"/>
        <end position="13"/>
    </location>
</feature>
<feature type="transmembrane region" description="Helical" evidence="4">
    <location>
        <begin position="390"/>
        <end position="408"/>
    </location>
</feature>
<keyword evidence="4" id="KW-0812">Transmembrane</keyword>
<feature type="transmembrane region" description="Helical" evidence="4">
    <location>
        <begin position="126"/>
        <end position="146"/>
    </location>
</feature>
<dbReference type="AlphaFoldDB" id="A0AAD5JQU6"/>
<dbReference type="Gene3D" id="1.20.1250.20">
    <property type="entry name" value="MFS general substrate transporter like domains"/>
    <property type="match status" value="1"/>
</dbReference>
<protein>
    <submittedName>
        <fullName evidence="5">Major facilitator superfamily domain-containing protein</fullName>
    </submittedName>
</protein>
<accession>A0AAD5JQU6</accession>
<name>A0AAD5JQU6_9FUNG</name>
<feature type="transmembrane region" description="Helical" evidence="4">
    <location>
        <begin position="215"/>
        <end position="236"/>
    </location>
</feature>
<comment type="subcellular location">
    <subcellularLocation>
        <location evidence="1">Membrane</location>
        <topology evidence="1">Multi-pass membrane protein</topology>
    </subcellularLocation>
</comment>
<evidence type="ECO:0000256" key="4">
    <source>
        <dbReference type="SAM" id="Phobius"/>
    </source>
</evidence>
<keyword evidence="6" id="KW-1185">Reference proteome</keyword>
<gene>
    <name evidence="5" type="ORF">BDA99DRAFT_564600</name>
</gene>
<feature type="compositionally biased region" description="Basic and acidic residues" evidence="3">
    <location>
        <begin position="50"/>
        <end position="60"/>
    </location>
</feature>
<evidence type="ECO:0000256" key="3">
    <source>
        <dbReference type="SAM" id="MobiDB-lite"/>
    </source>
</evidence>
<proteinExistence type="inferred from homology"/>
<keyword evidence="4" id="KW-0472">Membrane</keyword>
<evidence type="ECO:0000313" key="5">
    <source>
        <dbReference type="EMBL" id="KAI9249258.1"/>
    </source>
</evidence>
<dbReference type="EMBL" id="JAIXMP010000036">
    <property type="protein sequence ID" value="KAI9249258.1"/>
    <property type="molecule type" value="Genomic_DNA"/>
</dbReference>
<dbReference type="SUPFAM" id="SSF103473">
    <property type="entry name" value="MFS general substrate transporter"/>
    <property type="match status" value="1"/>
</dbReference>
<keyword evidence="4" id="KW-1133">Transmembrane helix</keyword>
<comment type="similarity">
    <text evidence="2">Belongs to the major facilitator superfamily. Monocarboxylate porter (TC 2.A.1.13) family.</text>
</comment>
<feature type="transmembrane region" description="Helical" evidence="4">
    <location>
        <begin position="185"/>
        <end position="209"/>
    </location>
</feature>
<comment type="caution">
    <text evidence="5">The sequence shown here is derived from an EMBL/GenBank/DDBJ whole genome shotgun (WGS) entry which is preliminary data.</text>
</comment>
<dbReference type="PANTHER" id="PTHR11360">
    <property type="entry name" value="MONOCARBOXYLATE TRANSPORTER"/>
    <property type="match status" value="1"/>
</dbReference>
<feature type="transmembrane region" description="Helical" evidence="4">
    <location>
        <begin position="358"/>
        <end position="378"/>
    </location>
</feature>
<sequence length="422" mass="46316">MTTTPVTKTAVDNTNHHGIPTQRSSETTQNSISAGQNNPIDTVAETNVDEQQRDAKGNKEYKPYAWDKNNVHDTGSEGGYGWFVVLGAFFGYLTSFGTETAWGVIQAHFEKEVFYDIPDVQYQLSFAGTIIGVLVMVLGLELAGFANKIWHLYLTQGIMFGFGASFLYVAAMTVPAQWFNKRRGLGLGVVTSGAGIGGVILPFIVTGLINRVGTAWTYRILGFVYLALNACTCFLVKEKYPSNKNVNVSDDVEEQPSKNLSLSFKEIYDFSILKDPNFVRWMVPAVIGTMGKYTPQFFILSYASYVGLSAEDGSVFSAVLAASSFAFRVPVGFCTTFYTLLTLITVTVVGIEKFPTALSVMMLANIISTMGTNIASAINKSVDSEPYFAYKMYTGVTFAVGALLILGLKYNDKMYYCWVRSA</sequence>
<feature type="region of interest" description="Disordered" evidence="3">
    <location>
        <begin position="1"/>
        <end position="60"/>
    </location>
</feature>
<evidence type="ECO:0000313" key="6">
    <source>
        <dbReference type="Proteomes" id="UP001209540"/>
    </source>
</evidence>
<reference evidence="5" key="1">
    <citation type="journal article" date="2022" name="IScience">
        <title>Evolution of zygomycete secretomes and the origins of terrestrial fungal ecologies.</title>
        <authorList>
            <person name="Chang Y."/>
            <person name="Wang Y."/>
            <person name="Mondo S."/>
            <person name="Ahrendt S."/>
            <person name="Andreopoulos W."/>
            <person name="Barry K."/>
            <person name="Beard J."/>
            <person name="Benny G.L."/>
            <person name="Blankenship S."/>
            <person name="Bonito G."/>
            <person name="Cuomo C."/>
            <person name="Desiro A."/>
            <person name="Gervers K.A."/>
            <person name="Hundley H."/>
            <person name="Kuo A."/>
            <person name="LaButti K."/>
            <person name="Lang B.F."/>
            <person name="Lipzen A."/>
            <person name="O'Donnell K."/>
            <person name="Pangilinan J."/>
            <person name="Reynolds N."/>
            <person name="Sandor L."/>
            <person name="Smith M.E."/>
            <person name="Tsang A."/>
            <person name="Grigoriev I.V."/>
            <person name="Stajich J.E."/>
            <person name="Spatafora J.W."/>
        </authorList>
    </citation>
    <scope>NUCLEOTIDE SEQUENCE</scope>
    <source>
        <strain evidence="5">RSA 2281</strain>
    </source>
</reference>
<dbReference type="InterPro" id="IPR011701">
    <property type="entry name" value="MFS"/>
</dbReference>
<evidence type="ECO:0000256" key="1">
    <source>
        <dbReference type="ARBA" id="ARBA00004141"/>
    </source>
</evidence>
<organism evidence="5 6">
    <name type="scientific">Phascolomyces articulosus</name>
    <dbReference type="NCBI Taxonomy" id="60185"/>
    <lineage>
        <taxon>Eukaryota</taxon>
        <taxon>Fungi</taxon>
        <taxon>Fungi incertae sedis</taxon>
        <taxon>Mucoromycota</taxon>
        <taxon>Mucoromycotina</taxon>
        <taxon>Mucoromycetes</taxon>
        <taxon>Mucorales</taxon>
        <taxon>Lichtheimiaceae</taxon>
        <taxon>Phascolomyces</taxon>
    </lineage>
</organism>
<feature type="transmembrane region" description="Helical" evidence="4">
    <location>
        <begin position="325"/>
        <end position="351"/>
    </location>
</feature>
<dbReference type="Pfam" id="PF07690">
    <property type="entry name" value="MFS_1"/>
    <property type="match status" value="1"/>
</dbReference>
<dbReference type="Proteomes" id="UP001209540">
    <property type="component" value="Unassembled WGS sequence"/>
</dbReference>
<dbReference type="GO" id="GO:0016020">
    <property type="term" value="C:membrane"/>
    <property type="evidence" value="ECO:0007669"/>
    <property type="project" value="UniProtKB-SubCell"/>
</dbReference>
<dbReference type="GO" id="GO:0022857">
    <property type="term" value="F:transmembrane transporter activity"/>
    <property type="evidence" value="ECO:0007669"/>
    <property type="project" value="InterPro"/>
</dbReference>
<dbReference type="InterPro" id="IPR036259">
    <property type="entry name" value="MFS_trans_sf"/>
</dbReference>
<feature type="transmembrane region" description="Helical" evidence="4">
    <location>
        <begin position="80"/>
        <end position="105"/>
    </location>
</feature>
<dbReference type="InterPro" id="IPR050327">
    <property type="entry name" value="Proton-linked_MCT"/>
</dbReference>